<reference evidence="1" key="1">
    <citation type="journal article" date="2015" name="Nature">
        <title>Complex archaea that bridge the gap between prokaryotes and eukaryotes.</title>
        <authorList>
            <person name="Spang A."/>
            <person name="Saw J.H."/>
            <person name="Jorgensen S.L."/>
            <person name="Zaremba-Niedzwiedzka K."/>
            <person name="Martijn J."/>
            <person name="Lind A.E."/>
            <person name="van Eijk R."/>
            <person name="Schleper C."/>
            <person name="Guy L."/>
            <person name="Ettema T.J."/>
        </authorList>
    </citation>
    <scope>NUCLEOTIDE SEQUENCE</scope>
</reference>
<accession>A0A0F9PT90</accession>
<dbReference type="EMBL" id="LAZR01002077">
    <property type="protein sequence ID" value="KKN34895.1"/>
    <property type="molecule type" value="Genomic_DNA"/>
</dbReference>
<proteinExistence type="predicted"/>
<comment type="caution">
    <text evidence="1">The sequence shown here is derived from an EMBL/GenBank/DDBJ whole genome shotgun (WGS) entry which is preliminary data.</text>
</comment>
<name>A0A0F9PT90_9ZZZZ</name>
<sequence>MEFVEGDGTSFDYGFDISECGVYKLFKGLGAEKDVPFQCMSRVREANIFGYGLFRTQTLATGALKCDYRYTKKLKTPQKITEEEVTY</sequence>
<dbReference type="AlphaFoldDB" id="A0A0F9PT90"/>
<organism evidence="1">
    <name type="scientific">marine sediment metagenome</name>
    <dbReference type="NCBI Taxonomy" id="412755"/>
    <lineage>
        <taxon>unclassified sequences</taxon>
        <taxon>metagenomes</taxon>
        <taxon>ecological metagenomes</taxon>
    </lineage>
</organism>
<protein>
    <submittedName>
        <fullName evidence="1">Uncharacterized protein</fullName>
    </submittedName>
</protein>
<gene>
    <name evidence="1" type="ORF">LCGC14_0789110</name>
</gene>
<evidence type="ECO:0000313" key="1">
    <source>
        <dbReference type="EMBL" id="KKN34895.1"/>
    </source>
</evidence>